<reference evidence="4" key="1">
    <citation type="submission" date="2025-08" db="UniProtKB">
        <authorList>
            <consortium name="RefSeq"/>
        </authorList>
    </citation>
    <scope>IDENTIFICATION</scope>
</reference>
<dbReference type="AlphaFoldDB" id="A0A6P7TGB7"/>
<evidence type="ECO:0000259" key="2">
    <source>
        <dbReference type="Pfam" id="PF00462"/>
    </source>
</evidence>
<dbReference type="SUPFAM" id="SSF52833">
    <property type="entry name" value="Thioredoxin-like"/>
    <property type="match status" value="1"/>
</dbReference>
<dbReference type="InterPro" id="IPR036249">
    <property type="entry name" value="Thioredoxin-like_sf"/>
</dbReference>
<dbReference type="RefSeq" id="XP_029648887.1">
    <property type="nucleotide sequence ID" value="XM_029793027.2"/>
</dbReference>
<gene>
    <name evidence="4" type="primary">LOC115222728</name>
</gene>
<dbReference type="GO" id="GO:0015038">
    <property type="term" value="F:glutathione disulfide oxidoreductase activity"/>
    <property type="evidence" value="ECO:0007669"/>
    <property type="project" value="TreeGrafter"/>
</dbReference>
<dbReference type="Pfam" id="PF00462">
    <property type="entry name" value="Glutaredoxin"/>
    <property type="match status" value="1"/>
</dbReference>
<dbReference type="GO" id="GO:0005739">
    <property type="term" value="C:mitochondrion"/>
    <property type="evidence" value="ECO:0007669"/>
    <property type="project" value="TreeGrafter"/>
</dbReference>
<evidence type="ECO:0000313" key="3">
    <source>
        <dbReference type="Proteomes" id="UP000515154"/>
    </source>
</evidence>
<dbReference type="InterPro" id="IPR002109">
    <property type="entry name" value="Glutaredoxin"/>
</dbReference>
<dbReference type="KEGG" id="osn:115222728"/>
<dbReference type="Proteomes" id="UP000515154">
    <property type="component" value="Linkage group LG21"/>
</dbReference>
<keyword evidence="3" id="KW-1185">Reference proteome</keyword>
<accession>A0A6P7TGB7</accession>
<dbReference type="InterPro" id="IPR047185">
    <property type="entry name" value="GLRX1"/>
</dbReference>
<sequence>MCLCLHVYICEKMAGAERFVEAKMNQRKVLLFCKSYVPACQRIIELLEPLNLDSQIYEIVFIDKRQDVVQIENYFQVLCLSDSREVPQLFICGKYFGGPEKIFYWNKLGKLAEKIFEAIQIFDEAVPTPAQELSTSESVTKPAPKTVLEEGTTDGLF</sequence>
<feature type="region of interest" description="Disordered" evidence="1">
    <location>
        <begin position="133"/>
        <end position="157"/>
    </location>
</feature>
<feature type="domain" description="Glutaredoxin" evidence="2">
    <location>
        <begin position="29"/>
        <end position="95"/>
    </location>
</feature>
<dbReference type="Gene3D" id="3.40.30.10">
    <property type="entry name" value="Glutaredoxin"/>
    <property type="match status" value="1"/>
</dbReference>
<evidence type="ECO:0000256" key="1">
    <source>
        <dbReference type="SAM" id="MobiDB-lite"/>
    </source>
</evidence>
<proteinExistence type="predicted"/>
<dbReference type="PANTHER" id="PTHR46185:SF1">
    <property type="entry name" value="GLUTAREDOXIN-1"/>
    <property type="match status" value="1"/>
</dbReference>
<evidence type="ECO:0000313" key="4">
    <source>
        <dbReference type="RefSeq" id="XP_029648887.1"/>
    </source>
</evidence>
<organism evidence="3 4">
    <name type="scientific">Octopus sinensis</name>
    <name type="common">East Asian common octopus</name>
    <dbReference type="NCBI Taxonomy" id="2607531"/>
    <lineage>
        <taxon>Eukaryota</taxon>
        <taxon>Metazoa</taxon>
        <taxon>Spiralia</taxon>
        <taxon>Lophotrochozoa</taxon>
        <taxon>Mollusca</taxon>
        <taxon>Cephalopoda</taxon>
        <taxon>Coleoidea</taxon>
        <taxon>Octopodiformes</taxon>
        <taxon>Octopoda</taxon>
        <taxon>Incirrata</taxon>
        <taxon>Octopodidae</taxon>
        <taxon>Octopus</taxon>
    </lineage>
</organism>
<dbReference type="PANTHER" id="PTHR46185">
    <property type="entry name" value="GLUTAREDOXIN-1"/>
    <property type="match status" value="1"/>
</dbReference>
<dbReference type="PROSITE" id="PS51354">
    <property type="entry name" value="GLUTAREDOXIN_2"/>
    <property type="match status" value="1"/>
</dbReference>
<name>A0A6P7TGB7_9MOLL</name>
<protein>
    <submittedName>
        <fullName evidence="4">Glutaredoxin-C8-like</fullName>
    </submittedName>
</protein>